<keyword evidence="5 6" id="KW-0472">Membrane</keyword>
<evidence type="ECO:0000313" key="8">
    <source>
        <dbReference type="EMBL" id="NDL67276.1"/>
    </source>
</evidence>
<evidence type="ECO:0000259" key="7">
    <source>
        <dbReference type="PROSITE" id="PS50887"/>
    </source>
</evidence>
<dbReference type="AlphaFoldDB" id="A0A7X5KLV8"/>
<feature type="transmembrane region" description="Helical" evidence="6">
    <location>
        <begin position="104"/>
        <end position="122"/>
    </location>
</feature>
<dbReference type="SMART" id="SM00267">
    <property type="entry name" value="GGDEF"/>
    <property type="match status" value="1"/>
</dbReference>
<comment type="caution">
    <text evidence="8">The sequence shown here is derived from an EMBL/GenBank/DDBJ whole genome shotgun (WGS) entry which is preliminary data.</text>
</comment>
<dbReference type="GO" id="GO:1902201">
    <property type="term" value="P:negative regulation of bacterial-type flagellum-dependent cell motility"/>
    <property type="evidence" value="ECO:0007669"/>
    <property type="project" value="TreeGrafter"/>
</dbReference>
<feature type="transmembrane region" description="Helical" evidence="6">
    <location>
        <begin position="134"/>
        <end position="152"/>
    </location>
</feature>
<dbReference type="PANTHER" id="PTHR45138:SF9">
    <property type="entry name" value="DIGUANYLATE CYCLASE DGCM-RELATED"/>
    <property type="match status" value="1"/>
</dbReference>
<keyword evidence="4 6" id="KW-1133">Transmembrane helix</keyword>
<dbReference type="Proteomes" id="UP000461585">
    <property type="component" value="Unassembled WGS sequence"/>
</dbReference>
<keyword evidence="3 6" id="KW-0812">Transmembrane</keyword>
<dbReference type="Pfam" id="PF07694">
    <property type="entry name" value="5TM-5TMR_LYT"/>
    <property type="match status" value="1"/>
</dbReference>
<keyword evidence="9" id="KW-1185">Reference proteome</keyword>
<evidence type="ECO:0000256" key="1">
    <source>
        <dbReference type="ARBA" id="ARBA00004651"/>
    </source>
</evidence>
<dbReference type="InterPro" id="IPR011620">
    <property type="entry name" value="Sig_transdc_His_kinase_LytS_TM"/>
</dbReference>
<dbReference type="FunFam" id="3.30.70.270:FF:000001">
    <property type="entry name" value="Diguanylate cyclase domain protein"/>
    <property type="match status" value="1"/>
</dbReference>
<evidence type="ECO:0000256" key="5">
    <source>
        <dbReference type="ARBA" id="ARBA00023136"/>
    </source>
</evidence>
<keyword evidence="2" id="KW-1003">Cell membrane</keyword>
<dbReference type="NCBIfam" id="TIGR00254">
    <property type="entry name" value="GGDEF"/>
    <property type="match status" value="1"/>
</dbReference>
<gene>
    <name evidence="8" type="ORF">GXN74_05935</name>
</gene>
<dbReference type="Gene3D" id="3.30.70.270">
    <property type="match status" value="1"/>
</dbReference>
<dbReference type="RefSeq" id="WP_162370001.1">
    <property type="nucleotide sequence ID" value="NZ_JAAEEH010000012.1"/>
</dbReference>
<dbReference type="GO" id="GO:0005886">
    <property type="term" value="C:plasma membrane"/>
    <property type="evidence" value="ECO:0007669"/>
    <property type="project" value="UniProtKB-SubCell"/>
</dbReference>
<feature type="domain" description="GGDEF" evidence="7">
    <location>
        <begin position="227"/>
        <end position="360"/>
    </location>
</feature>
<protein>
    <submittedName>
        <fullName evidence="8">Diguanylate cyclase</fullName>
    </submittedName>
</protein>
<sequence length="367" mass="40332">MVQIIKGLLFNMATITSIVMFANMLMHEKHLSVNWKNNVRNGFLSGILGCILMLLSVPITDQVIIDFRCIPVILMALYVSFFAAMETALVIGIFRLGYFGVNRASLVAFGVVLLAGVACGLVGRTSLRMRTKWLLSVASVCLVTGVGIHSVLEGHPDRPYILLAYLALLAGMSTAMHFFTEYIAAFNRKIQRIREEAEVDHLTGLKTPRQFERNLKKHLAAGGLSGKGVSLLYIDIDYFKNINDRYGHSSGDLVLQELGAILKRMGRSRDIVFRKGGEEFTMLLVDCGLEQAALVAERIRKAVEEHGFQLPDHGCIHISVSIGVAALEEAPSAVDLLERADRALYRAKQAGRNQVMVAGEDGEAGRA</sequence>
<dbReference type="InterPro" id="IPR050469">
    <property type="entry name" value="Diguanylate_Cyclase"/>
</dbReference>
<dbReference type="SUPFAM" id="SSF55073">
    <property type="entry name" value="Nucleotide cyclase"/>
    <property type="match status" value="1"/>
</dbReference>
<dbReference type="GO" id="GO:0052621">
    <property type="term" value="F:diguanylate cyclase activity"/>
    <property type="evidence" value="ECO:0007669"/>
    <property type="project" value="TreeGrafter"/>
</dbReference>
<dbReference type="EMBL" id="JAAEEH010000012">
    <property type="protein sequence ID" value="NDL67276.1"/>
    <property type="molecule type" value="Genomic_DNA"/>
</dbReference>
<reference evidence="8 9" key="1">
    <citation type="submission" date="2020-01" db="EMBL/GenBank/DDBJ databases">
        <title>Anaeroalcalibacter tamaniensis gen. nov., sp. nov., moderately halophilic strictly anaerobic fermenter bacterium from mud volcano of Taman peninsula.</title>
        <authorList>
            <person name="Frolova A."/>
            <person name="Merkel A.Y."/>
            <person name="Slobodkin A.I."/>
        </authorList>
    </citation>
    <scope>NUCLEOTIDE SEQUENCE [LARGE SCALE GENOMIC DNA]</scope>
    <source>
        <strain evidence="8 9">F-3ap</strain>
    </source>
</reference>
<feature type="transmembrane region" description="Helical" evidence="6">
    <location>
        <begin position="164"/>
        <end position="184"/>
    </location>
</feature>
<feature type="transmembrane region" description="Helical" evidence="6">
    <location>
        <begin position="72"/>
        <end position="98"/>
    </location>
</feature>
<evidence type="ECO:0000256" key="4">
    <source>
        <dbReference type="ARBA" id="ARBA00022989"/>
    </source>
</evidence>
<dbReference type="InterPro" id="IPR000160">
    <property type="entry name" value="GGDEF_dom"/>
</dbReference>
<dbReference type="GO" id="GO:0071555">
    <property type="term" value="P:cell wall organization"/>
    <property type="evidence" value="ECO:0007669"/>
    <property type="project" value="InterPro"/>
</dbReference>
<organism evidence="8 9">
    <name type="scientific">Anaerotalea alkaliphila</name>
    <dbReference type="NCBI Taxonomy" id="2662126"/>
    <lineage>
        <taxon>Bacteria</taxon>
        <taxon>Bacillati</taxon>
        <taxon>Bacillota</taxon>
        <taxon>Clostridia</taxon>
        <taxon>Eubacteriales</taxon>
        <taxon>Anaerotalea</taxon>
    </lineage>
</organism>
<dbReference type="PROSITE" id="PS50887">
    <property type="entry name" value="GGDEF"/>
    <property type="match status" value="1"/>
</dbReference>
<dbReference type="Pfam" id="PF00990">
    <property type="entry name" value="GGDEF"/>
    <property type="match status" value="1"/>
</dbReference>
<proteinExistence type="predicted"/>
<comment type="subcellular location">
    <subcellularLocation>
        <location evidence="1">Cell membrane</location>
        <topology evidence="1">Multi-pass membrane protein</topology>
    </subcellularLocation>
</comment>
<dbReference type="InterPro" id="IPR043128">
    <property type="entry name" value="Rev_trsase/Diguanyl_cyclase"/>
</dbReference>
<dbReference type="InterPro" id="IPR029787">
    <property type="entry name" value="Nucleotide_cyclase"/>
</dbReference>
<dbReference type="GO" id="GO:0000155">
    <property type="term" value="F:phosphorelay sensor kinase activity"/>
    <property type="evidence" value="ECO:0007669"/>
    <property type="project" value="InterPro"/>
</dbReference>
<feature type="transmembrane region" description="Helical" evidence="6">
    <location>
        <begin position="7"/>
        <end position="26"/>
    </location>
</feature>
<accession>A0A7X5KLV8</accession>
<dbReference type="PANTHER" id="PTHR45138">
    <property type="entry name" value="REGULATORY COMPONENTS OF SENSORY TRANSDUCTION SYSTEM"/>
    <property type="match status" value="1"/>
</dbReference>
<evidence type="ECO:0000256" key="6">
    <source>
        <dbReference type="SAM" id="Phobius"/>
    </source>
</evidence>
<name>A0A7X5KLV8_9FIRM</name>
<dbReference type="CDD" id="cd01949">
    <property type="entry name" value="GGDEF"/>
    <property type="match status" value="1"/>
</dbReference>
<dbReference type="GO" id="GO:0043709">
    <property type="term" value="P:cell adhesion involved in single-species biofilm formation"/>
    <property type="evidence" value="ECO:0007669"/>
    <property type="project" value="TreeGrafter"/>
</dbReference>
<feature type="transmembrane region" description="Helical" evidence="6">
    <location>
        <begin position="42"/>
        <end position="60"/>
    </location>
</feature>
<evidence type="ECO:0000256" key="2">
    <source>
        <dbReference type="ARBA" id="ARBA00022475"/>
    </source>
</evidence>
<evidence type="ECO:0000256" key="3">
    <source>
        <dbReference type="ARBA" id="ARBA00022692"/>
    </source>
</evidence>
<evidence type="ECO:0000313" key="9">
    <source>
        <dbReference type="Proteomes" id="UP000461585"/>
    </source>
</evidence>